<dbReference type="RefSeq" id="WP_330793832.1">
    <property type="nucleotide sequence ID" value="NZ_JAZEWV010000004.1"/>
</dbReference>
<protein>
    <submittedName>
        <fullName evidence="1">Uncharacterized protein</fullName>
    </submittedName>
</protein>
<organism evidence="1 2">
    <name type="scientific">Actinacidiphila polyblastidii</name>
    <dbReference type="NCBI Taxonomy" id="3110430"/>
    <lineage>
        <taxon>Bacteria</taxon>
        <taxon>Bacillati</taxon>
        <taxon>Actinomycetota</taxon>
        <taxon>Actinomycetes</taxon>
        <taxon>Kitasatosporales</taxon>
        <taxon>Streptomycetaceae</taxon>
        <taxon>Actinacidiphila</taxon>
    </lineage>
</organism>
<gene>
    <name evidence="1" type="ORF">V2S66_08100</name>
</gene>
<sequence length="167" mass="17558">MGRSRTIALTGAVVAVGAAATATVLVLGGGDAHKSSGGAGTDTAQLQRSITRRLPAGWSSRVTAAGGTVDIWLVHQGDMASTIASMRRNKIVNTDDPAIMTLLPPAPRHQDYRFHIADTHDSTDLVRAAVSTAHPAPHPDLQFMSREFVQAQLDELPPVSPTSFTIG</sequence>
<dbReference type="EMBL" id="JAZEWV010000004">
    <property type="protein sequence ID" value="MEE4541928.1"/>
    <property type="molecule type" value="Genomic_DNA"/>
</dbReference>
<reference evidence="1 2" key="1">
    <citation type="submission" date="2023-12" db="EMBL/GenBank/DDBJ databases">
        <title>Streptomyces sp. V4-01.</title>
        <authorList>
            <person name="Somphong A."/>
            <person name="Phongsopitanun W."/>
        </authorList>
    </citation>
    <scope>NUCLEOTIDE SEQUENCE [LARGE SCALE GENOMIC DNA]</scope>
    <source>
        <strain evidence="1 2">V4-01</strain>
    </source>
</reference>
<evidence type="ECO:0000313" key="1">
    <source>
        <dbReference type="EMBL" id="MEE4541928.1"/>
    </source>
</evidence>
<evidence type="ECO:0000313" key="2">
    <source>
        <dbReference type="Proteomes" id="UP001344658"/>
    </source>
</evidence>
<name>A0ABU7P7Y4_9ACTN</name>
<comment type="caution">
    <text evidence="1">The sequence shown here is derived from an EMBL/GenBank/DDBJ whole genome shotgun (WGS) entry which is preliminary data.</text>
</comment>
<keyword evidence="2" id="KW-1185">Reference proteome</keyword>
<accession>A0ABU7P7Y4</accession>
<proteinExistence type="predicted"/>
<dbReference type="Proteomes" id="UP001344658">
    <property type="component" value="Unassembled WGS sequence"/>
</dbReference>